<dbReference type="Proteomes" id="UP000027138">
    <property type="component" value="Unassembled WGS sequence"/>
</dbReference>
<dbReference type="OrthoDB" id="1683696at2759"/>
<feature type="region of interest" description="Disordered" evidence="1">
    <location>
        <begin position="46"/>
        <end position="73"/>
    </location>
</feature>
<evidence type="ECO:0000313" key="3">
    <source>
        <dbReference type="Proteomes" id="UP000027138"/>
    </source>
</evidence>
<sequence length="101" mass="11330">MSIMMTRTTSAKELDALKLQLEALNHALQEKDNQIVYLMNKLDRMTGKSQMSKKDESVSKVSTPPKETSSKETLEKGFKLNADGSISTIQLKELIKEALKD</sequence>
<keyword evidence="3" id="KW-1185">Reference proteome</keyword>
<accession>A0A067KNF3</accession>
<feature type="compositionally biased region" description="Basic and acidic residues" evidence="1">
    <location>
        <begin position="46"/>
        <end position="58"/>
    </location>
</feature>
<proteinExistence type="predicted"/>
<protein>
    <recommendedName>
        <fullName evidence="4">EF-hand domain-containing protein</fullName>
    </recommendedName>
</protein>
<evidence type="ECO:0008006" key="4">
    <source>
        <dbReference type="Google" id="ProtNLM"/>
    </source>
</evidence>
<reference evidence="2 3" key="1">
    <citation type="journal article" date="2014" name="PLoS ONE">
        <title>Global Analysis of Gene Expression Profiles in Physic Nut (Jatropha curcas L.) Seedlings Exposed to Salt Stress.</title>
        <authorList>
            <person name="Zhang L."/>
            <person name="Zhang C."/>
            <person name="Wu P."/>
            <person name="Chen Y."/>
            <person name="Li M."/>
            <person name="Jiang H."/>
            <person name="Wu G."/>
        </authorList>
    </citation>
    <scope>NUCLEOTIDE SEQUENCE [LARGE SCALE GENOMIC DNA]</scope>
    <source>
        <strain evidence="3">cv. GZQX0401</strain>
        <tissue evidence="2">Young leaves</tissue>
    </source>
</reference>
<evidence type="ECO:0000313" key="2">
    <source>
        <dbReference type="EMBL" id="KDP37726.1"/>
    </source>
</evidence>
<dbReference type="EMBL" id="KK914384">
    <property type="protein sequence ID" value="KDP37726.1"/>
    <property type="molecule type" value="Genomic_DNA"/>
</dbReference>
<gene>
    <name evidence="2" type="ORF">JCGZ_05216</name>
</gene>
<organism evidence="2 3">
    <name type="scientific">Jatropha curcas</name>
    <name type="common">Barbados nut</name>
    <dbReference type="NCBI Taxonomy" id="180498"/>
    <lineage>
        <taxon>Eukaryota</taxon>
        <taxon>Viridiplantae</taxon>
        <taxon>Streptophyta</taxon>
        <taxon>Embryophyta</taxon>
        <taxon>Tracheophyta</taxon>
        <taxon>Spermatophyta</taxon>
        <taxon>Magnoliopsida</taxon>
        <taxon>eudicotyledons</taxon>
        <taxon>Gunneridae</taxon>
        <taxon>Pentapetalae</taxon>
        <taxon>rosids</taxon>
        <taxon>fabids</taxon>
        <taxon>Malpighiales</taxon>
        <taxon>Euphorbiaceae</taxon>
        <taxon>Crotonoideae</taxon>
        <taxon>Jatropheae</taxon>
        <taxon>Jatropha</taxon>
    </lineage>
</organism>
<evidence type="ECO:0000256" key="1">
    <source>
        <dbReference type="SAM" id="MobiDB-lite"/>
    </source>
</evidence>
<name>A0A067KNF3_JATCU</name>
<dbReference type="AlphaFoldDB" id="A0A067KNF3"/>